<evidence type="ECO:0000256" key="1">
    <source>
        <dbReference type="SAM" id="MobiDB-lite"/>
    </source>
</evidence>
<name>A0A160NVS3_STRLU</name>
<dbReference type="InterPro" id="IPR051908">
    <property type="entry name" value="Ribosomal_N-acetyltransferase"/>
</dbReference>
<dbReference type="InterPro" id="IPR016181">
    <property type="entry name" value="Acyl_CoA_acyltransferase"/>
</dbReference>
<feature type="region of interest" description="Disordered" evidence="1">
    <location>
        <begin position="35"/>
        <end position="54"/>
    </location>
</feature>
<dbReference type="RefSeq" id="WP_359874692.1">
    <property type="nucleotide sequence ID" value="NZ_JBEYHT010000008.1"/>
</dbReference>
<dbReference type="PROSITE" id="PS51186">
    <property type="entry name" value="GNAT"/>
    <property type="match status" value="1"/>
</dbReference>
<reference evidence="3 4" key="1">
    <citation type="journal article" date="2016" name="Genome Announc.">
        <title>Complete Genome Sequence of Thiostrepton-Producing Streptomyces laurentii ATCC 31255.</title>
        <authorList>
            <person name="Doi K."/>
            <person name="Fujino Y."/>
            <person name="Nagayoshi Y."/>
            <person name="Ohshima T."/>
            <person name="Ogata S."/>
        </authorList>
    </citation>
    <scope>NUCLEOTIDE SEQUENCE [LARGE SCALE GENOMIC DNA]</scope>
    <source>
        <strain evidence="3 4">ATCC 31255</strain>
    </source>
</reference>
<dbReference type="SUPFAM" id="SSF55729">
    <property type="entry name" value="Acyl-CoA N-acyltransferases (Nat)"/>
    <property type="match status" value="1"/>
</dbReference>
<evidence type="ECO:0000259" key="2">
    <source>
        <dbReference type="PROSITE" id="PS51186"/>
    </source>
</evidence>
<dbReference type="EMBL" id="AP017424">
    <property type="protein sequence ID" value="BAU82759.1"/>
    <property type="molecule type" value="Genomic_DNA"/>
</dbReference>
<dbReference type="AlphaFoldDB" id="A0A160NVS3"/>
<evidence type="ECO:0000313" key="4">
    <source>
        <dbReference type="Proteomes" id="UP000217676"/>
    </source>
</evidence>
<organism evidence="3 4">
    <name type="scientific">Streptomyces laurentii</name>
    <dbReference type="NCBI Taxonomy" id="39478"/>
    <lineage>
        <taxon>Bacteria</taxon>
        <taxon>Bacillati</taxon>
        <taxon>Actinomycetota</taxon>
        <taxon>Actinomycetes</taxon>
        <taxon>Kitasatosporales</taxon>
        <taxon>Streptomycetaceae</taxon>
        <taxon>Streptomyces</taxon>
    </lineage>
</organism>
<sequence>MTDTHDTGHPNDADAVPPLVTARLLLHPLTAAEARRVTESAPAPGDRWAEGYPAPGDIAGTGNFLRGVAERGDPGVWRAYEIRQPADGLAVGGIGFHGPPDADGVVTIGYGLVPAVRGRGYASESLRALIARAREAGATAVRGDADLDNVASQRVMEAAGMAYEGEDERVRDYRVVFTDRG</sequence>
<dbReference type="GO" id="GO:0008999">
    <property type="term" value="F:protein-N-terminal-alanine acetyltransferase activity"/>
    <property type="evidence" value="ECO:0007669"/>
    <property type="project" value="TreeGrafter"/>
</dbReference>
<dbReference type="KEGG" id="slau:SLA_1821"/>
<feature type="domain" description="N-acetyltransferase" evidence="2">
    <location>
        <begin position="32"/>
        <end position="180"/>
    </location>
</feature>
<dbReference type="Gene3D" id="3.40.630.30">
    <property type="match status" value="1"/>
</dbReference>
<dbReference type="GO" id="GO:0005737">
    <property type="term" value="C:cytoplasm"/>
    <property type="evidence" value="ECO:0007669"/>
    <property type="project" value="TreeGrafter"/>
</dbReference>
<dbReference type="Pfam" id="PF13302">
    <property type="entry name" value="Acetyltransf_3"/>
    <property type="match status" value="1"/>
</dbReference>
<keyword evidence="4" id="KW-1185">Reference proteome</keyword>
<proteinExistence type="predicted"/>
<accession>A0A160NVS3</accession>
<dbReference type="GO" id="GO:1990189">
    <property type="term" value="F:protein N-terminal-serine acetyltransferase activity"/>
    <property type="evidence" value="ECO:0007669"/>
    <property type="project" value="TreeGrafter"/>
</dbReference>
<dbReference type="InterPro" id="IPR000182">
    <property type="entry name" value="GNAT_dom"/>
</dbReference>
<gene>
    <name evidence="3" type="ORF">SLA_1821</name>
</gene>
<dbReference type="PANTHER" id="PTHR43441">
    <property type="entry name" value="RIBOSOMAL-PROTEIN-SERINE ACETYLTRANSFERASE"/>
    <property type="match status" value="1"/>
</dbReference>
<dbReference type="PANTHER" id="PTHR43441:SF6">
    <property type="entry name" value="N-ACETYLTRANSFERASE DOMAIN-CONTAINING PROTEIN"/>
    <property type="match status" value="1"/>
</dbReference>
<protein>
    <recommendedName>
        <fullName evidence="2">N-acetyltransferase domain-containing protein</fullName>
    </recommendedName>
</protein>
<dbReference type="Proteomes" id="UP000217676">
    <property type="component" value="Chromosome"/>
</dbReference>
<evidence type="ECO:0000313" key="3">
    <source>
        <dbReference type="EMBL" id="BAU82759.1"/>
    </source>
</evidence>
<dbReference type="CDD" id="cd04301">
    <property type="entry name" value="NAT_SF"/>
    <property type="match status" value="1"/>
</dbReference>